<feature type="region of interest" description="Disordered" evidence="1">
    <location>
        <begin position="61"/>
        <end position="80"/>
    </location>
</feature>
<gene>
    <name evidence="2" type="ORF">SE17_09780</name>
</gene>
<dbReference type="Proteomes" id="UP000050509">
    <property type="component" value="Unassembled WGS sequence"/>
</dbReference>
<sequence length="80" mass="9103">MNTLPTIDALQQQIATLEAELARLRPLEAAAREAYAFFVGRRPGFPPTYARDVLLAAFEPTTTRARHNRPKPTRSIKRRK</sequence>
<evidence type="ECO:0000313" key="3">
    <source>
        <dbReference type="Proteomes" id="UP000050509"/>
    </source>
</evidence>
<protein>
    <recommendedName>
        <fullName evidence="4">Transposase</fullName>
    </recommendedName>
</protein>
<dbReference type="AlphaFoldDB" id="A0A0P9HF81"/>
<feature type="compositionally biased region" description="Basic residues" evidence="1">
    <location>
        <begin position="64"/>
        <end position="80"/>
    </location>
</feature>
<evidence type="ECO:0000313" key="2">
    <source>
        <dbReference type="EMBL" id="KPV53416.1"/>
    </source>
</evidence>
<keyword evidence="3" id="KW-1185">Reference proteome</keyword>
<reference evidence="2 3" key="1">
    <citation type="submission" date="2015-09" db="EMBL/GenBank/DDBJ databases">
        <title>Draft genome sequence of Kouleothrix aurantiaca JCM 19913.</title>
        <authorList>
            <person name="Hemp J."/>
        </authorList>
    </citation>
    <scope>NUCLEOTIDE SEQUENCE [LARGE SCALE GENOMIC DNA]</scope>
    <source>
        <strain evidence="2 3">COM-B</strain>
    </source>
</reference>
<evidence type="ECO:0008006" key="4">
    <source>
        <dbReference type="Google" id="ProtNLM"/>
    </source>
</evidence>
<name>A0A0P9HF81_9CHLR</name>
<dbReference type="EMBL" id="LJCR01000264">
    <property type="protein sequence ID" value="KPV53416.1"/>
    <property type="molecule type" value="Genomic_DNA"/>
</dbReference>
<evidence type="ECO:0000256" key="1">
    <source>
        <dbReference type="SAM" id="MobiDB-lite"/>
    </source>
</evidence>
<proteinExistence type="predicted"/>
<comment type="caution">
    <text evidence="2">The sequence shown here is derived from an EMBL/GenBank/DDBJ whole genome shotgun (WGS) entry which is preliminary data.</text>
</comment>
<accession>A0A0P9HF81</accession>
<organism evidence="2 3">
    <name type="scientific">Kouleothrix aurantiaca</name>
    <dbReference type="NCBI Taxonomy" id="186479"/>
    <lineage>
        <taxon>Bacteria</taxon>
        <taxon>Bacillati</taxon>
        <taxon>Chloroflexota</taxon>
        <taxon>Chloroflexia</taxon>
        <taxon>Chloroflexales</taxon>
        <taxon>Roseiflexineae</taxon>
        <taxon>Roseiflexaceae</taxon>
        <taxon>Kouleothrix</taxon>
    </lineage>
</organism>